<protein>
    <recommendedName>
        <fullName evidence="2">Microbial-type PARG catalytic domain-containing protein</fullName>
    </recommendedName>
</protein>
<dbReference type="PANTHER" id="PTHR35596">
    <property type="entry name" value="DUF2263 DOMAIN-CONTAINING PROTEIN"/>
    <property type="match status" value="1"/>
</dbReference>
<feature type="region of interest" description="Disordered" evidence="1">
    <location>
        <begin position="40"/>
        <end position="143"/>
    </location>
</feature>
<feature type="domain" description="Microbial-type PARG catalytic" evidence="2">
    <location>
        <begin position="147"/>
        <end position="234"/>
    </location>
</feature>
<accession>A0A6A5WFZ2</accession>
<name>A0A6A5WFZ2_9PLEO</name>
<reference evidence="3" key="1">
    <citation type="journal article" date="2020" name="Stud. Mycol.">
        <title>101 Dothideomycetes genomes: a test case for predicting lifestyles and emergence of pathogens.</title>
        <authorList>
            <person name="Haridas S."/>
            <person name="Albert R."/>
            <person name="Binder M."/>
            <person name="Bloem J."/>
            <person name="Labutti K."/>
            <person name="Salamov A."/>
            <person name="Andreopoulos B."/>
            <person name="Baker S."/>
            <person name="Barry K."/>
            <person name="Bills G."/>
            <person name="Bluhm B."/>
            <person name="Cannon C."/>
            <person name="Castanera R."/>
            <person name="Culley D."/>
            <person name="Daum C."/>
            <person name="Ezra D."/>
            <person name="Gonzalez J."/>
            <person name="Henrissat B."/>
            <person name="Kuo A."/>
            <person name="Liang C."/>
            <person name="Lipzen A."/>
            <person name="Lutzoni F."/>
            <person name="Magnuson J."/>
            <person name="Mondo S."/>
            <person name="Nolan M."/>
            <person name="Ohm R."/>
            <person name="Pangilinan J."/>
            <person name="Park H.-J."/>
            <person name="Ramirez L."/>
            <person name="Alfaro M."/>
            <person name="Sun H."/>
            <person name="Tritt A."/>
            <person name="Yoshinaga Y."/>
            <person name="Zwiers L.-H."/>
            <person name="Turgeon B."/>
            <person name="Goodwin S."/>
            <person name="Spatafora J."/>
            <person name="Crous P."/>
            <person name="Grigoriev I."/>
        </authorList>
    </citation>
    <scope>NUCLEOTIDE SEQUENCE</scope>
    <source>
        <strain evidence="3">CBS 123094</strain>
    </source>
</reference>
<evidence type="ECO:0000259" key="2">
    <source>
        <dbReference type="Pfam" id="PF10021"/>
    </source>
</evidence>
<dbReference type="Gene3D" id="3.40.220.10">
    <property type="entry name" value="Leucine Aminopeptidase, subunit E, domain 1"/>
    <property type="match status" value="1"/>
</dbReference>
<dbReference type="NCBIfam" id="TIGR02452">
    <property type="entry name" value="TIGR02452 family protein"/>
    <property type="match status" value="1"/>
</dbReference>
<feature type="region of interest" description="Disordered" evidence="1">
    <location>
        <begin position="446"/>
        <end position="484"/>
    </location>
</feature>
<feature type="region of interest" description="Disordered" evidence="1">
    <location>
        <begin position="1"/>
        <end position="24"/>
    </location>
</feature>
<dbReference type="PANTHER" id="PTHR35596:SF1">
    <property type="entry name" value="MICROBIAL-TYPE PARG CATALYTIC DOMAIN-CONTAINING PROTEIN"/>
    <property type="match status" value="1"/>
</dbReference>
<proteinExistence type="predicted"/>
<dbReference type="AlphaFoldDB" id="A0A6A5WFZ2"/>
<dbReference type="OrthoDB" id="9985428at2759"/>
<dbReference type="Proteomes" id="UP000799779">
    <property type="component" value="Unassembled WGS sequence"/>
</dbReference>
<feature type="compositionally biased region" description="Acidic residues" evidence="1">
    <location>
        <begin position="447"/>
        <end position="468"/>
    </location>
</feature>
<evidence type="ECO:0000256" key="1">
    <source>
        <dbReference type="SAM" id="MobiDB-lite"/>
    </source>
</evidence>
<evidence type="ECO:0000313" key="4">
    <source>
        <dbReference type="Proteomes" id="UP000799779"/>
    </source>
</evidence>
<feature type="compositionally biased region" description="Basic residues" evidence="1">
    <location>
        <begin position="81"/>
        <end position="92"/>
    </location>
</feature>
<dbReference type="Pfam" id="PF10021">
    <property type="entry name" value="PARG_cat_microb"/>
    <property type="match status" value="1"/>
</dbReference>
<dbReference type="InterPro" id="IPR043472">
    <property type="entry name" value="Macro_dom-like"/>
</dbReference>
<keyword evidence="4" id="KW-1185">Reference proteome</keyword>
<dbReference type="SUPFAM" id="SSF52949">
    <property type="entry name" value="Macro domain-like"/>
    <property type="match status" value="1"/>
</dbReference>
<dbReference type="InterPro" id="IPR019261">
    <property type="entry name" value="PARG_cat_microbial"/>
</dbReference>
<dbReference type="EMBL" id="ML977592">
    <property type="protein sequence ID" value="KAF1999978.1"/>
    <property type="molecule type" value="Genomic_DNA"/>
</dbReference>
<gene>
    <name evidence="3" type="ORF">P154DRAFT_599879</name>
</gene>
<feature type="compositionally biased region" description="Basic and acidic residues" evidence="1">
    <location>
        <begin position="56"/>
        <end position="80"/>
    </location>
</feature>
<evidence type="ECO:0000313" key="3">
    <source>
        <dbReference type="EMBL" id="KAF1999978.1"/>
    </source>
</evidence>
<sequence>MGRPSKSQGLAPPSVRKEVRAKQARHVVKSVIPAILASNPRARKGVEASVLIVDPGRVRRGDGGPDVETGTKREQDEGRTYGKRKGQGKRKIRDGVPETPTSPVTEEKSTTRGNAKAKTTPQHANIPEQDISKPSLASSSNPTTPLPITVRFVATDTLTAAQTLASPPPKSKQNVCILNMASPLRPGGGILSGATSQEEFLCARTTLLASLRDSFYRLPEVGAVFSPDVLVFRDARGLGDALGELGKEERFWVDVVSAGAVRLPDLGDGDAGEKRLGWKDNQMVERKMRAVLRIMVQKGVRRCVLGAWGCGAYGNPVGDVARAWRKVLLAEEKDGSGKGSRKGDGLETWDGLEEVVFAISNGKMAREFAGAWGGGVEVEMGEGKGGDGEEDDDGEDGVAVELKRKIAELEGQVAMVWNPELKIRLGVIADGLREQLREREGRNEIEGVVEEKEEEEEVEEKENAEDDNGLIRSDSDETEQVPHS</sequence>
<organism evidence="3 4">
    <name type="scientific">Amniculicola lignicola CBS 123094</name>
    <dbReference type="NCBI Taxonomy" id="1392246"/>
    <lineage>
        <taxon>Eukaryota</taxon>
        <taxon>Fungi</taxon>
        <taxon>Dikarya</taxon>
        <taxon>Ascomycota</taxon>
        <taxon>Pezizomycotina</taxon>
        <taxon>Dothideomycetes</taxon>
        <taxon>Pleosporomycetidae</taxon>
        <taxon>Pleosporales</taxon>
        <taxon>Amniculicolaceae</taxon>
        <taxon>Amniculicola</taxon>
    </lineage>
</organism>
<feature type="compositionally biased region" description="Polar residues" evidence="1">
    <location>
        <begin position="111"/>
        <end position="123"/>
    </location>
</feature>
<dbReference type="InterPro" id="IPR012664">
    <property type="entry name" value="CHP02452"/>
</dbReference>